<dbReference type="GO" id="GO:0003677">
    <property type="term" value="F:DNA binding"/>
    <property type="evidence" value="ECO:0007669"/>
    <property type="project" value="UniProtKB-KW"/>
</dbReference>
<dbReference type="AlphaFoldDB" id="A0A9D2IZ92"/>
<organism evidence="11 12">
    <name type="scientific">Candidatus Allofournierella merdipullorum</name>
    <dbReference type="NCBI Taxonomy" id="2838595"/>
    <lineage>
        <taxon>Bacteria</taxon>
        <taxon>Bacillati</taxon>
        <taxon>Bacillota</taxon>
        <taxon>Clostridia</taxon>
        <taxon>Eubacteriales</taxon>
        <taxon>Oscillospiraceae</taxon>
        <taxon>Allofournierella</taxon>
    </lineage>
</organism>
<keyword evidence="4" id="KW-0731">Sigma factor</keyword>
<evidence type="ECO:0000256" key="5">
    <source>
        <dbReference type="ARBA" id="ARBA00023125"/>
    </source>
</evidence>
<keyword evidence="3" id="KW-0805">Transcription regulation</keyword>
<dbReference type="NCBIfam" id="TIGR02937">
    <property type="entry name" value="sigma70-ECF"/>
    <property type="match status" value="1"/>
</dbReference>
<dbReference type="InterPro" id="IPR007627">
    <property type="entry name" value="RNA_pol_sigma70_r2"/>
</dbReference>
<dbReference type="Gene3D" id="1.10.10.10">
    <property type="entry name" value="Winged helix-like DNA-binding domain superfamily/Winged helix DNA-binding domain"/>
    <property type="match status" value="1"/>
</dbReference>
<comment type="function">
    <text evidence="7">Sigma factors are initiation factors that promote the attachment of RNA polymerase to specific initiation sites and are then released. Sigma-S contributes to the protection against external stress, thus playing a role in cellular fitness and survival.</text>
</comment>
<dbReference type="InterPro" id="IPR036388">
    <property type="entry name" value="WH-like_DNA-bd_sf"/>
</dbReference>
<feature type="domain" description="RNA polymerase sigma-70 region 2" evidence="9">
    <location>
        <begin position="26"/>
        <end position="92"/>
    </location>
</feature>
<evidence type="ECO:0000256" key="1">
    <source>
        <dbReference type="ARBA" id="ARBA00007788"/>
    </source>
</evidence>
<dbReference type="Pfam" id="PF04542">
    <property type="entry name" value="Sigma70_r2"/>
    <property type="match status" value="1"/>
</dbReference>
<evidence type="ECO:0000256" key="8">
    <source>
        <dbReference type="SAM" id="MobiDB-lite"/>
    </source>
</evidence>
<sequence length="183" mass="19641">MIHLTPQTLARARAGQEAAVAAVLTHMMPLLRRAAARAVCPGLEFDDALQEGIIGLFGAIKTYHAAGGASFETYAAVCIRNAVTAARRAAGRKKNAPLNQSLPLEDAAPAPGPEELAIRREQLRSTVADIQTRLSPFEREVLAAHLAGGSYRQIARQLGCTPKAVENALVRLRRKLRGSHPTH</sequence>
<dbReference type="InterPro" id="IPR014284">
    <property type="entry name" value="RNA_pol_sigma-70_dom"/>
</dbReference>
<dbReference type="SUPFAM" id="SSF88946">
    <property type="entry name" value="Sigma2 domain of RNA polymerase sigma factors"/>
    <property type="match status" value="1"/>
</dbReference>
<evidence type="ECO:0000259" key="10">
    <source>
        <dbReference type="Pfam" id="PF08281"/>
    </source>
</evidence>
<dbReference type="InterPro" id="IPR013325">
    <property type="entry name" value="RNA_pol_sigma_r2"/>
</dbReference>
<name>A0A9D2IZ92_9FIRM</name>
<reference evidence="11" key="1">
    <citation type="journal article" date="2021" name="PeerJ">
        <title>Extensive microbial diversity within the chicken gut microbiome revealed by metagenomics and culture.</title>
        <authorList>
            <person name="Gilroy R."/>
            <person name="Ravi A."/>
            <person name="Getino M."/>
            <person name="Pursley I."/>
            <person name="Horton D.L."/>
            <person name="Alikhan N.F."/>
            <person name="Baker D."/>
            <person name="Gharbi K."/>
            <person name="Hall N."/>
            <person name="Watson M."/>
            <person name="Adriaenssens E.M."/>
            <person name="Foster-Nyarko E."/>
            <person name="Jarju S."/>
            <person name="Secka A."/>
            <person name="Antonio M."/>
            <person name="Oren A."/>
            <person name="Chaudhuri R.R."/>
            <person name="La Ragione R."/>
            <person name="Hildebrand F."/>
            <person name="Pallen M.J."/>
        </authorList>
    </citation>
    <scope>NUCLEOTIDE SEQUENCE</scope>
    <source>
        <strain evidence="11">ChiGjej4B4-18154</strain>
    </source>
</reference>
<dbReference type="InterPro" id="IPR013249">
    <property type="entry name" value="RNA_pol_sigma70_r4_t2"/>
</dbReference>
<evidence type="ECO:0000256" key="7">
    <source>
        <dbReference type="ARBA" id="ARBA00024701"/>
    </source>
</evidence>
<accession>A0A9D2IZ92</accession>
<keyword evidence="6" id="KW-0804">Transcription</keyword>
<proteinExistence type="inferred from homology"/>
<keyword evidence="5" id="KW-0238">DNA-binding</keyword>
<comment type="caution">
    <text evidence="11">The sequence shown here is derived from an EMBL/GenBank/DDBJ whole genome shotgun (WGS) entry which is preliminary data.</text>
</comment>
<gene>
    <name evidence="11" type="ORF">H9813_07970</name>
</gene>
<dbReference type="Pfam" id="PF08281">
    <property type="entry name" value="Sigma70_r4_2"/>
    <property type="match status" value="1"/>
</dbReference>
<evidence type="ECO:0000313" key="11">
    <source>
        <dbReference type="EMBL" id="HIZ31145.1"/>
    </source>
</evidence>
<reference evidence="11" key="2">
    <citation type="submission" date="2021-04" db="EMBL/GenBank/DDBJ databases">
        <authorList>
            <person name="Gilroy R."/>
        </authorList>
    </citation>
    <scope>NUCLEOTIDE SEQUENCE</scope>
    <source>
        <strain evidence="11">ChiGjej4B4-18154</strain>
    </source>
</reference>
<evidence type="ECO:0000256" key="4">
    <source>
        <dbReference type="ARBA" id="ARBA00023082"/>
    </source>
</evidence>
<evidence type="ECO:0000313" key="12">
    <source>
        <dbReference type="Proteomes" id="UP000824035"/>
    </source>
</evidence>
<dbReference type="InterPro" id="IPR016032">
    <property type="entry name" value="Sig_transdc_resp-reg_C-effctor"/>
</dbReference>
<evidence type="ECO:0000256" key="6">
    <source>
        <dbReference type="ARBA" id="ARBA00023163"/>
    </source>
</evidence>
<evidence type="ECO:0000256" key="2">
    <source>
        <dbReference type="ARBA" id="ARBA00021245"/>
    </source>
</evidence>
<dbReference type="EMBL" id="DXBV01000076">
    <property type="protein sequence ID" value="HIZ31145.1"/>
    <property type="molecule type" value="Genomic_DNA"/>
</dbReference>
<dbReference type="Proteomes" id="UP000824035">
    <property type="component" value="Unassembled WGS sequence"/>
</dbReference>
<dbReference type="GO" id="GO:0006352">
    <property type="term" value="P:DNA-templated transcription initiation"/>
    <property type="evidence" value="ECO:0007669"/>
    <property type="project" value="InterPro"/>
</dbReference>
<dbReference type="GO" id="GO:0016987">
    <property type="term" value="F:sigma factor activity"/>
    <property type="evidence" value="ECO:0007669"/>
    <property type="project" value="UniProtKB-KW"/>
</dbReference>
<dbReference type="Gene3D" id="1.20.120.1810">
    <property type="match status" value="1"/>
</dbReference>
<dbReference type="PANTHER" id="PTHR30385">
    <property type="entry name" value="SIGMA FACTOR F FLAGELLAR"/>
    <property type="match status" value="1"/>
</dbReference>
<protein>
    <recommendedName>
        <fullName evidence="2">RNA polymerase sigma factor SigS</fullName>
    </recommendedName>
</protein>
<evidence type="ECO:0000259" key="9">
    <source>
        <dbReference type="Pfam" id="PF04542"/>
    </source>
</evidence>
<feature type="region of interest" description="Disordered" evidence="8">
    <location>
        <begin position="91"/>
        <end position="111"/>
    </location>
</feature>
<evidence type="ECO:0000256" key="3">
    <source>
        <dbReference type="ARBA" id="ARBA00023015"/>
    </source>
</evidence>
<feature type="domain" description="RNA polymerase sigma factor 70 region 4 type 2" evidence="10">
    <location>
        <begin position="133"/>
        <end position="176"/>
    </location>
</feature>
<comment type="similarity">
    <text evidence="1">Belongs to the sigma-70 factor family.</text>
</comment>
<dbReference type="SUPFAM" id="SSF46894">
    <property type="entry name" value="C-terminal effector domain of the bipartite response regulators"/>
    <property type="match status" value="1"/>
</dbReference>